<proteinExistence type="predicted"/>
<dbReference type="EC" id="2.4.1.173" evidence="5"/>
<dbReference type="CDD" id="cd03784">
    <property type="entry name" value="GT1_Gtf-like"/>
    <property type="match status" value="1"/>
</dbReference>
<evidence type="ECO:0000313" key="5">
    <source>
        <dbReference type="EMBL" id="MBB4676858.1"/>
    </source>
</evidence>
<feature type="domain" description="Erythromycin biosynthesis protein CIII-like C-terminal" evidence="4">
    <location>
        <begin position="300"/>
        <end position="417"/>
    </location>
</feature>
<evidence type="ECO:0000256" key="2">
    <source>
        <dbReference type="ARBA" id="ARBA00023194"/>
    </source>
</evidence>
<dbReference type="InterPro" id="IPR050426">
    <property type="entry name" value="Glycosyltransferase_28"/>
</dbReference>
<keyword evidence="6" id="KW-1185">Reference proteome</keyword>
<dbReference type="Pfam" id="PF03033">
    <property type="entry name" value="Glyco_transf_28"/>
    <property type="match status" value="1"/>
</dbReference>
<comment type="caution">
    <text evidence="5">The sequence shown here is derived from an EMBL/GenBank/DDBJ whole genome shotgun (WGS) entry which is preliminary data.</text>
</comment>
<dbReference type="GO" id="GO:0033072">
    <property type="term" value="P:vancomycin biosynthetic process"/>
    <property type="evidence" value="ECO:0007669"/>
    <property type="project" value="UniProtKB-UniPathway"/>
</dbReference>
<keyword evidence="5" id="KW-0328">Glycosyltransferase</keyword>
<keyword evidence="5" id="KW-0808">Transferase</keyword>
<dbReference type="InterPro" id="IPR002213">
    <property type="entry name" value="UDP_glucos_trans"/>
</dbReference>
<dbReference type="AlphaFoldDB" id="A0A7W7C968"/>
<name>A0A7W7C968_9PSEU</name>
<reference evidence="5 6" key="1">
    <citation type="submission" date="2020-08" db="EMBL/GenBank/DDBJ databases">
        <title>Sequencing the genomes of 1000 actinobacteria strains.</title>
        <authorList>
            <person name="Klenk H.-P."/>
        </authorList>
    </citation>
    <scope>NUCLEOTIDE SEQUENCE [LARGE SCALE GENOMIC DNA]</scope>
    <source>
        <strain evidence="5 6">DSM 44230</strain>
    </source>
</reference>
<dbReference type="Gene3D" id="3.40.50.2000">
    <property type="entry name" value="Glycogen Phosphorylase B"/>
    <property type="match status" value="2"/>
</dbReference>
<gene>
    <name evidence="5" type="ORF">HNR67_002976</name>
</gene>
<evidence type="ECO:0000259" key="3">
    <source>
        <dbReference type="Pfam" id="PF03033"/>
    </source>
</evidence>
<dbReference type="GO" id="GO:0016906">
    <property type="term" value="F:sterol 3-beta-glucosyltransferase activity"/>
    <property type="evidence" value="ECO:0007669"/>
    <property type="project" value="UniProtKB-EC"/>
</dbReference>
<dbReference type="SUPFAM" id="SSF53756">
    <property type="entry name" value="UDP-Glycosyltransferase/glycogen phosphorylase"/>
    <property type="match status" value="1"/>
</dbReference>
<feature type="domain" description="Glycosyltransferase family 28 N-terminal" evidence="3">
    <location>
        <begin position="3"/>
        <end position="137"/>
    </location>
</feature>
<dbReference type="EMBL" id="JACHMH010000001">
    <property type="protein sequence ID" value="MBB4676858.1"/>
    <property type="molecule type" value="Genomic_DNA"/>
</dbReference>
<evidence type="ECO:0000313" key="6">
    <source>
        <dbReference type="Proteomes" id="UP000533598"/>
    </source>
</evidence>
<dbReference type="GO" id="GO:0005975">
    <property type="term" value="P:carbohydrate metabolic process"/>
    <property type="evidence" value="ECO:0007669"/>
    <property type="project" value="InterPro"/>
</dbReference>
<protein>
    <submittedName>
        <fullName evidence="5">Sterol 3beta-glucosyltransferase</fullName>
        <ecNumber evidence="5">2.4.1.173</ecNumber>
    </submittedName>
</protein>
<dbReference type="InterPro" id="IPR010610">
    <property type="entry name" value="EryCIII-like_C"/>
</dbReference>
<dbReference type="RefSeq" id="WP_185002645.1">
    <property type="nucleotide sequence ID" value="NZ_BAAAUI010000012.1"/>
</dbReference>
<evidence type="ECO:0000259" key="4">
    <source>
        <dbReference type="Pfam" id="PF06722"/>
    </source>
</evidence>
<accession>A0A7W7C968</accession>
<comment type="pathway">
    <text evidence="1">Antibiotic biosynthesis; vancomycin biosynthesis.</text>
</comment>
<keyword evidence="2" id="KW-0045">Antibiotic biosynthesis</keyword>
<dbReference type="UniPathway" id="UPA00162"/>
<dbReference type="Pfam" id="PF06722">
    <property type="entry name" value="EryCIII-like_C"/>
    <property type="match status" value="1"/>
</dbReference>
<dbReference type="PANTHER" id="PTHR48050">
    <property type="entry name" value="STEROL 3-BETA-GLUCOSYLTRANSFERASE"/>
    <property type="match status" value="1"/>
</dbReference>
<dbReference type="InterPro" id="IPR004276">
    <property type="entry name" value="GlycoTrans_28_N"/>
</dbReference>
<dbReference type="PANTHER" id="PTHR48050:SF13">
    <property type="entry name" value="STEROL 3-BETA-GLUCOSYLTRANSFERASE UGT80A2"/>
    <property type="match status" value="1"/>
</dbReference>
<evidence type="ECO:0000256" key="1">
    <source>
        <dbReference type="ARBA" id="ARBA00004660"/>
    </source>
</evidence>
<dbReference type="FunFam" id="3.40.50.2000:FF:000009">
    <property type="entry name" value="Sterol 3-beta-glucosyltransferase UGT80A2"/>
    <property type="match status" value="1"/>
</dbReference>
<sequence>MNVLLLAYGSLGDIQPFVALGRALDRAGHKVVLAAPARFESYVAEHDLPFAPISDALVELADSAELRASREGGALQSGVAWLEALRRGEDAATAVLEDSWAAAAFGPDLVVHHPITAGQHIAEKLRVPSVLASPQPSYVPTDAFPCSLISVPDWLPPAFNRFTYTLLAWSGRLLSGPTDRWREQVLGLPRRRGSHDPLRQPDGRHTTVLHAFSPHVFPPAPDWPDAVHSMGYWFLPAATDWAPPGELVEFLDAGSPPVCVTFGSTVGGDPRRSARTVLDAVRLAGVRAVLVSGWGGLQADELPAEVFQAEHVPFDWLFPRVSAVVHHGGGGTSAAAVAAGRPQVTCPFGVDQPQWARRMHQLGVAPPPIPQRTLTTAALAEAIHLAATDAAMAQRAERLGKLVNAEPGAEAAVTVLEKLVSRKA</sequence>
<organism evidence="5 6">
    <name type="scientific">Crossiella cryophila</name>
    <dbReference type="NCBI Taxonomy" id="43355"/>
    <lineage>
        <taxon>Bacteria</taxon>
        <taxon>Bacillati</taxon>
        <taxon>Actinomycetota</taxon>
        <taxon>Actinomycetes</taxon>
        <taxon>Pseudonocardiales</taxon>
        <taxon>Pseudonocardiaceae</taxon>
        <taxon>Crossiella</taxon>
    </lineage>
</organism>
<dbReference type="Proteomes" id="UP000533598">
    <property type="component" value="Unassembled WGS sequence"/>
</dbReference>